<sequence>MASLHRIQWIDARVRQGQYPNIQQMMERFEISRRQALRDVEYLRDSLGAPLDYCPKRKGYYYTDHSFAVPGQLLTADQQDLDSCLKQRFLQPVRTAVQRLGICGGQNVGSPIFASWPIPGGNDRA</sequence>
<evidence type="ECO:0000313" key="1">
    <source>
        <dbReference type="EMBL" id="MFC0391419.1"/>
    </source>
</evidence>
<keyword evidence="2" id="KW-1185">Reference proteome</keyword>
<comment type="caution">
    <text evidence="1">The sequence shown here is derived from an EMBL/GenBank/DDBJ whole genome shotgun (WGS) entry which is preliminary data.</text>
</comment>
<dbReference type="Proteomes" id="UP001589818">
    <property type="component" value="Unassembled WGS sequence"/>
</dbReference>
<reference evidence="1 2" key="1">
    <citation type="submission" date="2024-09" db="EMBL/GenBank/DDBJ databases">
        <authorList>
            <person name="Sun Q."/>
            <person name="Mori K."/>
        </authorList>
    </citation>
    <scope>NUCLEOTIDE SEQUENCE [LARGE SCALE GENOMIC DNA]</scope>
    <source>
        <strain evidence="1 2">CCM 4839</strain>
    </source>
</reference>
<protein>
    <recommendedName>
        <fullName evidence="3">Helix-turn-helix type 11 domain-containing protein</fullName>
    </recommendedName>
</protein>
<evidence type="ECO:0008006" key="3">
    <source>
        <dbReference type="Google" id="ProtNLM"/>
    </source>
</evidence>
<accession>A0ABV6J6B5</accession>
<gene>
    <name evidence="1" type="ORF">ACFFJ8_08535</name>
</gene>
<dbReference type="EMBL" id="JBHLVF010000011">
    <property type="protein sequence ID" value="MFC0391419.1"/>
    <property type="molecule type" value="Genomic_DNA"/>
</dbReference>
<name>A0ABV6J6B5_9BACL</name>
<proteinExistence type="predicted"/>
<dbReference type="RefSeq" id="WP_204819929.1">
    <property type="nucleotide sequence ID" value="NZ_JANHOF010000006.1"/>
</dbReference>
<evidence type="ECO:0000313" key="2">
    <source>
        <dbReference type="Proteomes" id="UP001589818"/>
    </source>
</evidence>
<organism evidence="1 2">
    <name type="scientific">Paenibacillus mendelii</name>
    <dbReference type="NCBI Taxonomy" id="206163"/>
    <lineage>
        <taxon>Bacteria</taxon>
        <taxon>Bacillati</taxon>
        <taxon>Bacillota</taxon>
        <taxon>Bacilli</taxon>
        <taxon>Bacillales</taxon>
        <taxon>Paenibacillaceae</taxon>
        <taxon>Paenibacillus</taxon>
    </lineage>
</organism>